<dbReference type="PANTHER" id="PTHR43003:SF5">
    <property type="entry name" value="DNA-3-METHYLADENINE GLYCOSYLASE"/>
    <property type="match status" value="1"/>
</dbReference>
<dbReference type="Gene3D" id="1.10.1670.40">
    <property type="match status" value="1"/>
</dbReference>
<dbReference type="SMART" id="SM00278">
    <property type="entry name" value="HhH1"/>
    <property type="match status" value="1"/>
</dbReference>
<evidence type="ECO:0000259" key="7">
    <source>
        <dbReference type="SMART" id="SM00478"/>
    </source>
</evidence>
<dbReference type="FunFam" id="1.10.340.30:FF:000004">
    <property type="entry name" value="DNA-3-methyladenine glycosylase II"/>
    <property type="match status" value="1"/>
</dbReference>
<dbReference type="InterPro" id="IPR011257">
    <property type="entry name" value="DNA_glycosylase"/>
</dbReference>
<dbReference type="SMART" id="SM00478">
    <property type="entry name" value="ENDO3c"/>
    <property type="match status" value="1"/>
</dbReference>
<feature type="domain" description="HhH-GPD" evidence="7">
    <location>
        <begin position="45"/>
        <end position="198"/>
    </location>
</feature>
<gene>
    <name evidence="8" type="ORF">COT89_01025</name>
</gene>
<dbReference type="GO" id="GO:0032131">
    <property type="term" value="F:alkylated DNA binding"/>
    <property type="evidence" value="ECO:0007669"/>
    <property type="project" value="TreeGrafter"/>
</dbReference>
<dbReference type="Proteomes" id="UP000231466">
    <property type="component" value="Unassembled WGS sequence"/>
</dbReference>
<sequence>MNRAEKHLSKDPVMAKLIQEHKLKSWPEINLTPQYIFGEIIETILGQQLSGKAANTIIRRFKDIYGGTLPKPKELLETPDKKIRACGTSWSKVSYIKNVANVVVSKELDLKKLPQLSDEETREELLKIKGVGNWTAEMMLMFTLHRPDIFSTGDAGLQNAMYKLYKVEKGDFKKMEKIAEKWRLYRSLACRYLWRSLDN</sequence>
<feature type="domain" description="Helix-hairpin-helix DNA-binding motif class 1" evidence="6">
    <location>
        <begin position="123"/>
        <end position="142"/>
    </location>
</feature>
<dbReference type="GO" id="GO:0032993">
    <property type="term" value="C:protein-DNA complex"/>
    <property type="evidence" value="ECO:0007669"/>
    <property type="project" value="TreeGrafter"/>
</dbReference>
<dbReference type="GO" id="GO:0006307">
    <property type="term" value="P:DNA alkylation repair"/>
    <property type="evidence" value="ECO:0007669"/>
    <property type="project" value="TreeGrafter"/>
</dbReference>
<dbReference type="SUPFAM" id="SSF48150">
    <property type="entry name" value="DNA-glycosylase"/>
    <property type="match status" value="1"/>
</dbReference>
<evidence type="ECO:0000256" key="4">
    <source>
        <dbReference type="ARBA" id="ARBA00022763"/>
    </source>
</evidence>
<evidence type="ECO:0000256" key="1">
    <source>
        <dbReference type="ARBA" id="ARBA00000086"/>
    </source>
</evidence>
<dbReference type="Gene3D" id="1.10.340.30">
    <property type="entry name" value="Hypothetical protein, domain 2"/>
    <property type="match status" value="1"/>
</dbReference>
<comment type="similarity">
    <text evidence="2">Belongs to the alkylbase DNA glycosidase AlkA family.</text>
</comment>
<evidence type="ECO:0000256" key="2">
    <source>
        <dbReference type="ARBA" id="ARBA00010817"/>
    </source>
</evidence>
<evidence type="ECO:0000259" key="6">
    <source>
        <dbReference type="SMART" id="SM00278"/>
    </source>
</evidence>
<accession>A0A2H0VGC6</accession>
<dbReference type="GO" id="GO:0005737">
    <property type="term" value="C:cytoplasm"/>
    <property type="evidence" value="ECO:0007669"/>
    <property type="project" value="TreeGrafter"/>
</dbReference>
<reference evidence="9" key="1">
    <citation type="submission" date="2017-09" db="EMBL/GenBank/DDBJ databases">
        <title>Depth-based differentiation of microbial function through sediment-hosted aquifers and enrichment of novel symbionts in the deep terrestrial subsurface.</title>
        <authorList>
            <person name="Probst A.J."/>
            <person name="Ladd B."/>
            <person name="Jarett J.K."/>
            <person name="Geller-Mcgrath D.E."/>
            <person name="Sieber C.M.K."/>
            <person name="Emerson J.B."/>
            <person name="Anantharaman K."/>
            <person name="Thomas B.C."/>
            <person name="Malmstrom R."/>
            <person name="Stieglmeier M."/>
            <person name="Klingl A."/>
            <person name="Woyke T."/>
            <person name="Ryan C.M."/>
            <person name="Banfield J.F."/>
        </authorList>
    </citation>
    <scope>NUCLEOTIDE SEQUENCE [LARGE SCALE GENOMIC DNA]</scope>
</reference>
<dbReference type="PANTHER" id="PTHR43003">
    <property type="entry name" value="DNA-3-METHYLADENINE GLYCOSYLASE"/>
    <property type="match status" value="1"/>
</dbReference>
<evidence type="ECO:0000313" key="8">
    <source>
        <dbReference type="EMBL" id="PIR98131.1"/>
    </source>
</evidence>
<evidence type="ECO:0000256" key="5">
    <source>
        <dbReference type="ARBA" id="ARBA00023204"/>
    </source>
</evidence>
<dbReference type="InterPro" id="IPR003583">
    <property type="entry name" value="Hlx-hairpin-Hlx_DNA-bd_motif"/>
</dbReference>
<dbReference type="InterPro" id="IPR051912">
    <property type="entry name" value="Alkylbase_DNA_Glycosylase/TA"/>
</dbReference>
<keyword evidence="5" id="KW-0234">DNA repair</keyword>
<evidence type="ECO:0000313" key="9">
    <source>
        <dbReference type="Proteomes" id="UP000231466"/>
    </source>
</evidence>
<dbReference type="EC" id="3.2.2.21" evidence="3"/>
<name>A0A2H0VGC6_9BACT</name>
<dbReference type="Pfam" id="PF00730">
    <property type="entry name" value="HhH-GPD"/>
    <property type="match status" value="1"/>
</dbReference>
<evidence type="ECO:0000256" key="3">
    <source>
        <dbReference type="ARBA" id="ARBA00012000"/>
    </source>
</evidence>
<dbReference type="GO" id="GO:0006285">
    <property type="term" value="P:base-excision repair, AP site formation"/>
    <property type="evidence" value="ECO:0007669"/>
    <property type="project" value="TreeGrafter"/>
</dbReference>
<organism evidence="8 9">
    <name type="scientific">Candidatus Colwellbacteria bacterium CG10_big_fil_rev_8_21_14_0_10_42_22</name>
    <dbReference type="NCBI Taxonomy" id="1974540"/>
    <lineage>
        <taxon>Bacteria</taxon>
        <taxon>Candidatus Colwelliibacteriota</taxon>
    </lineage>
</organism>
<dbReference type="AlphaFoldDB" id="A0A2H0VGC6"/>
<dbReference type="CDD" id="cd00056">
    <property type="entry name" value="ENDO3c"/>
    <property type="match status" value="1"/>
</dbReference>
<protein>
    <recommendedName>
        <fullName evidence="3">DNA-3-methyladenine glycosylase II</fullName>
        <ecNumber evidence="3">3.2.2.21</ecNumber>
    </recommendedName>
</protein>
<dbReference type="InterPro" id="IPR003265">
    <property type="entry name" value="HhH-GPD_domain"/>
</dbReference>
<proteinExistence type="inferred from homology"/>
<dbReference type="GO" id="GO:0043916">
    <property type="term" value="F:DNA-7-methylguanine glycosylase activity"/>
    <property type="evidence" value="ECO:0007669"/>
    <property type="project" value="TreeGrafter"/>
</dbReference>
<keyword evidence="4" id="KW-0227">DNA damage</keyword>
<comment type="catalytic activity">
    <reaction evidence="1">
        <text>Hydrolysis of alkylated DNA, releasing 3-methyladenine, 3-methylguanine, 7-methylguanine and 7-methyladenine.</text>
        <dbReference type="EC" id="3.2.2.21"/>
    </reaction>
</comment>
<dbReference type="GO" id="GO:0008725">
    <property type="term" value="F:DNA-3-methyladenine glycosylase activity"/>
    <property type="evidence" value="ECO:0007669"/>
    <property type="project" value="TreeGrafter"/>
</dbReference>
<dbReference type="EMBL" id="PFAH01000003">
    <property type="protein sequence ID" value="PIR98131.1"/>
    <property type="molecule type" value="Genomic_DNA"/>
</dbReference>
<comment type="caution">
    <text evidence="8">The sequence shown here is derived from an EMBL/GenBank/DDBJ whole genome shotgun (WGS) entry which is preliminary data.</text>
</comment>